<keyword evidence="1" id="KW-0175">Coiled coil</keyword>
<dbReference type="InterPro" id="IPR018648">
    <property type="entry name" value="DUF2076"/>
</dbReference>
<protein>
    <submittedName>
        <fullName evidence="2">DUF2076 domain-containing protein</fullName>
    </submittedName>
</protein>
<dbReference type="Proteomes" id="UP000298603">
    <property type="component" value="Chromosome"/>
</dbReference>
<evidence type="ECO:0000313" key="3">
    <source>
        <dbReference type="Proteomes" id="UP000298603"/>
    </source>
</evidence>
<dbReference type="Pfam" id="PF09849">
    <property type="entry name" value="DUF2076"/>
    <property type="match status" value="1"/>
</dbReference>
<dbReference type="OrthoDB" id="122910at2"/>
<accession>A0A4D6YMD3</accession>
<dbReference type="AlphaFoldDB" id="A0A4D6YMD3"/>
<evidence type="ECO:0000313" key="2">
    <source>
        <dbReference type="EMBL" id="QCI27134.1"/>
    </source>
</evidence>
<keyword evidence="3" id="KW-1185">Reference proteome</keyword>
<dbReference type="EMBL" id="CP032996">
    <property type="protein sequence ID" value="QCI27134.1"/>
    <property type="molecule type" value="Genomic_DNA"/>
</dbReference>
<organism evidence="2 3">
    <name type="scientific">Buchnera aphidicola</name>
    <name type="common">Therioaphis trifolii</name>
    <dbReference type="NCBI Taxonomy" id="1241884"/>
    <lineage>
        <taxon>Bacteria</taxon>
        <taxon>Pseudomonadati</taxon>
        <taxon>Pseudomonadota</taxon>
        <taxon>Gammaproteobacteria</taxon>
        <taxon>Enterobacterales</taxon>
        <taxon>Erwiniaceae</taxon>
        <taxon>Buchnera</taxon>
    </lineage>
</organism>
<reference evidence="2 3" key="1">
    <citation type="submission" date="2018-10" db="EMBL/GenBank/DDBJ databases">
        <title>Comparative functional genomics of the obligate endosymbiont Buchnera aphidicola.</title>
        <authorList>
            <person name="Chong R.A."/>
        </authorList>
    </citation>
    <scope>NUCLEOTIDE SEQUENCE [LARGE SCALE GENOMIC DNA]</scope>
    <source>
        <strain evidence="2 3">Tma</strain>
    </source>
</reference>
<sequence length="238" mass="27161">MKETEKKLIIDLFKKIKNVELQTPNKDIEAEKLINFLLNNQNNAVYYMVQTILVQEIIIQELNDKIKKIENQTNNSFSQSSSFLSDHLKNKILDMPIQNNSLYNNKYDTYKKFESNILDTNYLNNKNNYSGSNTSGGGISSFLGNALQTAVGVAGGMVAGNMITDFFQNHDKEHDISNHENNSDHIDTKDHIDNSIHNNFLNPDTSDDFNVDNNVHDDNSQDLNIDDIDDTNDFNDNF</sequence>
<evidence type="ECO:0000256" key="1">
    <source>
        <dbReference type="SAM" id="Coils"/>
    </source>
</evidence>
<name>A0A4D6YMD3_9GAMM</name>
<proteinExistence type="predicted"/>
<dbReference type="RefSeq" id="WP_158349400.1">
    <property type="nucleotide sequence ID" value="NZ_CP032996.1"/>
</dbReference>
<feature type="coiled-coil region" evidence="1">
    <location>
        <begin position="52"/>
        <end position="79"/>
    </location>
</feature>
<gene>
    <name evidence="2" type="ORF">D9V81_00670</name>
</gene>